<gene>
    <name evidence="1" type="ORF">L1987_27704</name>
</gene>
<protein>
    <submittedName>
        <fullName evidence="1">Uncharacterized protein</fullName>
    </submittedName>
</protein>
<accession>A0ACB9IAT8</accession>
<comment type="caution">
    <text evidence="1">The sequence shown here is derived from an EMBL/GenBank/DDBJ whole genome shotgun (WGS) entry which is preliminary data.</text>
</comment>
<proteinExistence type="predicted"/>
<dbReference type="EMBL" id="CM042026">
    <property type="protein sequence ID" value="KAI3805374.1"/>
    <property type="molecule type" value="Genomic_DNA"/>
</dbReference>
<name>A0ACB9IAT8_9ASTR</name>
<organism evidence="1 2">
    <name type="scientific">Smallanthus sonchifolius</name>
    <dbReference type="NCBI Taxonomy" id="185202"/>
    <lineage>
        <taxon>Eukaryota</taxon>
        <taxon>Viridiplantae</taxon>
        <taxon>Streptophyta</taxon>
        <taxon>Embryophyta</taxon>
        <taxon>Tracheophyta</taxon>
        <taxon>Spermatophyta</taxon>
        <taxon>Magnoliopsida</taxon>
        <taxon>eudicotyledons</taxon>
        <taxon>Gunneridae</taxon>
        <taxon>Pentapetalae</taxon>
        <taxon>asterids</taxon>
        <taxon>campanulids</taxon>
        <taxon>Asterales</taxon>
        <taxon>Asteraceae</taxon>
        <taxon>Asteroideae</taxon>
        <taxon>Heliantheae alliance</taxon>
        <taxon>Millerieae</taxon>
        <taxon>Smallanthus</taxon>
    </lineage>
</organism>
<keyword evidence="2" id="KW-1185">Reference proteome</keyword>
<dbReference type="Proteomes" id="UP001056120">
    <property type="component" value="Linkage Group LG09"/>
</dbReference>
<reference evidence="1 2" key="2">
    <citation type="journal article" date="2022" name="Mol. Ecol. Resour.">
        <title>The genomes of chicory, endive, great burdock and yacon provide insights into Asteraceae paleo-polyploidization history and plant inulin production.</title>
        <authorList>
            <person name="Fan W."/>
            <person name="Wang S."/>
            <person name="Wang H."/>
            <person name="Wang A."/>
            <person name="Jiang F."/>
            <person name="Liu H."/>
            <person name="Zhao H."/>
            <person name="Xu D."/>
            <person name="Zhang Y."/>
        </authorList>
    </citation>
    <scope>NUCLEOTIDE SEQUENCE [LARGE SCALE GENOMIC DNA]</scope>
    <source>
        <strain evidence="2">cv. Yunnan</strain>
        <tissue evidence="1">Leaves</tissue>
    </source>
</reference>
<reference evidence="2" key="1">
    <citation type="journal article" date="2022" name="Mol. Ecol. Resour.">
        <title>The genomes of chicory, endive, great burdock and yacon provide insights into Asteraceae palaeo-polyploidization history and plant inulin production.</title>
        <authorList>
            <person name="Fan W."/>
            <person name="Wang S."/>
            <person name="Wang H."/>
            <person name="Wang A."/>
            <person name="Jiang F."/>
            <person name="Liu H."/>
            <person name="Zhao H."/>
            <person name="Xu D."/>
            <person name="Zhang Y."/>
        </authorList>
    </citation>
    <scope>NUCLEOTIDE SEQUENCE [LARGE SCALE GENOMIC DNA]</scope>
    <source>
        <strain evidence="2">cv. Yunnan</strain>
    </source>
</reference>
<sequence>MTGKGKGPFYVQKYAPPGYEFQLINETDLETGTSSRHSGSTYRNLGELTPPENPYVPSISFHSALTATSRNPDYGENPCYNPYFYQGLPEITYKNNHVPEGEEREYSNRPYEYYEPTNIENPQENEESFDNDHIRAL</sequence>
<evidence type="ECO:0000313" key="2">
    <source>
        <dbReference type="Proteomes" id="UP001056120"/>
    </source>
</evidence>
<evidence type="ECO:0000313" key="1">
    <source>
        <dbReference type="EMBL" id="KAI3805374.1"/>
    </source>
</evidence>